<dbReference type="SUPFAM" id="SSF52058">
    <property type="entry name" value="L domain-like"/>
    <property type="match status" value="1"/>
</dbReference>
<accession>A0A1M5GKI4</accession>
<organism evidence="2 3">
    <name type="scientific">Mariniphaga anaerophila</name>
    <dbReference type="NCBI Taxonomy" id="1484053"/>
    <lineage>
        <taxon>Bacteria</taxon>
        <taxon>Pseudomonadati</taxon>
        <taxon>Bacteroidota</taxon>
        <taxon>Bacteroidia</taxon>
        <taxon>Marinilabiliales</taxon>
        <taxon>Prolixibacteraceae</taxon>
        <taxon>Mariniphaga</taxon>
    </lineage>
</organism>
<gene>
    <name evidence="2" type="ORF">SAMN05444274_1252</name>
</gene>
<keyword evidence="3" id="KW-1185">Reference proteome</keyword>
<dbReference type="SMART" id="SM00635">
    <property type="entry name" value="BID_2"/>
    <property type="match status" value="1"/>
</dbReference>
<dbReference type="InterPro" id="IPR032675">
    <property type="entry name" value="LRR_dom_sf"/>
</dbReference>
<name>A0A1M5GKI4_9BACT</name>
<evidence type="ECO:0000313" key="3">
    <source>
        <dbReference type="Proteomes" id="UP000184164"/>
    </source>
</evidence>
<dbReference type="AlphaFoldDB" id="A0A1M5GKI4"/>
<evidence type="ECO:0000313" key="2">
    <source>
        <dbReference type="EMBL" id="SHG04031.1"/>
    </source>
</evidence>
<dbReference type="PROSITE" id="PS51257">
    <property type="entry name" value="PROKAR_LIPOPROTEIN"/>
    <property type="match status" value="1"/>
</dbReference>
<dbReference type="InterPro" id="IPR008964">
    <property type="entry name" value="Invasin/intimin_cell_adhesion"/>
</dbReference>
<reference evidence="3" key="1">
    <citation type="submission" date="2016-11" db="EMBL/GenBank/DDBJ databases">
        <authorList>
            <person name="Varghese N."/>
            <person name="Submissions S."/>
        </authorList>
    </citation>
    <scope>NUCLEOTIDE SEQUENCE [LARGE SCALE GENOMIC DNA]</scope>
    <source>
        <strain evidence="3">DSM 26910</strain>
    </source>
</reference>
<dbReference type="EMBL" id="FQUM01000025">
    <property type="protein sequence ID" value="SHG04031.1"/>
    <property type="molecule type" value="Genomic_DNA"/>
</dbReference>
<dbReference type="Proteomes" id="UP000184164">
    <property type="component" value="Unassembled WGS sequence"/>
</dbReference>
<dbReference type="Pfam" id="PF02368">
    <property type="entry name" value="Big_2"/>
    <property type="match status" value="1"/>
</dbReference>
<dbReference type="RefSeq" id="WP_073003627.1">
    <property type="nucleotide sequence ID" value="NZ_FQUM01000025.1"/>
</dbReference>
<feature type="domain" description="BIG2" evidence="1">
    <location>
        <begin position="34"/>
        <end position="113"/>
    </location>
</feature>
<dbReference type="SUPFAM" id="SSF49373">
    <property type="entry name" value="Invasin/intimin cell-adhesion fragments"/>
    <property type="match status" value="1"/>
</dbReference>
<evidence type="ECO:0000259" key="1">
    <source>
        <dbReference type="SMART" id="SM00635"/>
    </source>
</evidence>
<dbReference type="STRING" id="1484053.SAMN05444274_1252"/>
<protein>
    <submittedName>
        <fullName evidence="2">Ig-like domain (Group 2)</fullName>
    </submittedName>
</protein>
<dbReference type="Gene3D" id="3.80.10.10">
    <property type="entry name" value="Ribonuclease Inhibitor"/>
    <property type="match status" value="1"/>
</dbReference>
<proteinExistence type="predicted"/>
<dbReference type="Gene3D" id="2.60.40.1080">
    <property type="match status" value="1"/>
</dbReference>
<dbReference type="OrthoDB" id="1099399at2"/>
<dbReference type="InterPro" id="IPR003343">
    <property type="entry name" value="Big_2"/>
</dbReference>
<sequence>MKKVCFLALVTYLVVTTACDKEDVALTDLYLYIPTNGNTLIQEPATLMLEIGDKETLIAFAEPDNATNKELLWSSDTPPVATVNDNGEVVAITTGMANITVSTNDGRYSKTCHIFVIPAGPKRMTLTKGINYDNVSLLVSGRGTFTIDWGDGSIIETDSSDWGLQVHSYSDRSSRTINIIGGNVSTLSCESDIIDFDLSNNIALTNLGCNLNVLTSLDVSKNIWLYSLSCNYNHLTSLDLSNNVNLTWLDCCVNKLTSLDVSKNIALTSLKCNTNNLKTNDLEALFETLNTNAGTKKIYIGGNPGTEACDRGIATNKGWIVSDWK</sequence>